<evidence type="ECO:0000259" key="1">
    <source>
        <dbReference type="Pfam" id="PF00078"/>
    </source>
</evidence>
<dbReference type="InterPro" id="IPR000477">
    <property type="entry name" value="RT_dom"/>
</dbReference>
<dbReference type="Proteomes" id="UP000325440">
    <property type="component" value="Unassembled WGS sequence"/>
</dbReference>
<accession>A0A5E4N7M3</accession>
<evidence type="ECO:0000313" key="2">
    <source>
        <dbReference type="EMBL" id="VVC39158.1"/>
    </source>
</evidence>
<dbReference type="AlphaFoldDB" id="A0A5E4N7M3"/>
<organism evidence="2 3">
    <name type="scientific">Cinara cedri</name>
    <dbReference type="NCBI Taxonomy" id="506608"/>
    <lineage>
        <taxon>Eukaryota</taxon>
        <taxon>Metazoa</taxon>
        <taxon>Ecdysozoa</taxon>
        <taxon>Arthropoda</taxon>
        <taxon>Hexapoda</taxon>
        <taxon>Insecta</taxon>
        <taxon>Pterygota</taxon>
        <taxon>Neoptera</taxon>
        <taxon>Paraneoptera</taxon>
        <taxon>Hemiptera</taxon>
        <taxon>Sternorrhyncha</taxon>
        <taxon>Aphidomorpha</taxon>
        <taxon>Aphidoidea</taxon>
        <taxon>Aphididae</taxon>
        <taxon>Lachninae</taxon>
        <taxon>Cinara</taxon>
    </lineage>
</organism>
<dbReference type="EMBL" id="CABPRJ010001849">
    <property type="protein sequence ID" value="VVC39158.1"/>
    <property type="molecule type" value="Genomic_DNA"/>
</dbReference>
<dbReference type="Pfam" id="PF00078">
    <property type="entry name" value="RVT_1"/>
    <property type="match status" value="1"/>
</dbReference>
<feature type="domain" description="Reverse transcriptase" evidence="1">
    <location>
        <begin position="10"/>
        <end position="74"/>
    </location>
</feature>
<dbReference type="GO" id="GO:0003964">
    <property type="term" value="F:RNA-directed DNA polymerase activity"/>
    <property type="evidence" value="ECO:0007669"/>
    <property type="project" value="UniProtKB-KW"/>
</dbReference>
<reference evidence="2 3" key="1">
    <citation type="submission" date="2019-08" db="EMBL/GenBank/DDBJ databases">
        <authorList>
            <person name="Alioto T."/>
            <person name="Alioto T."/>
            <person name="Gomez Garrido J."/>
        </authorList>
    </citation>
    <scope>NUCLEOTIDE SEQUENCE [LARGE SCALE GENOMIC DNA]</scope>
</reference>
<evidence type="ECO:0000313" key="3">
    <source>
        <dbReference type="Proteomes" id="UP000325440"/>
    </source>
</evidence>
<keyword evidence="2" id="KW-0808">Transferase</keyword>
<keyword evidence="2" id="KW-0695">RNA-directed DNA polymerase</keyword>
<dbReference type="OrthoDB" id="6631388at2759"/>
<proteinExistence type="predicted"/>
<protein>
    <submittedName>
        <fullName evidence="2">Reverse transcriptase domain</fullName>
    </submittedName>
</protein>
<name>A0A5E4N7M3_9HEMI</name>
<keyword evidence="2" id="KW-0548">Nucleotidyltransferase</keyword>
<feature type="non-terminal residue" evidence="2">
    <location>
        <position position="81"/>
    </location>
</feature>
<sequence length="81" mass="9363">MDTKTIECCLKLYLNEKAVITGKGSKSWEEVNIEKGVRQGCNLSPTLFNLYIKNTLNQLREEEIWGIKINAILYSVPRESW</sequence>
<gene>
    <name evidence="2" type="ORF">CINCED_3A019921</name>
</gene>
<keyword evidence="3" id="KW-1185">Reference proteome</keyword>